<accession>A0A2T5J5Q0</accession>
<protein>
    <submittedName>
        <fullName evidence="2">Uncharacterized protein</fullName>
    </submittedName>
</protein>
<evidence type="ECO:0000313" key="3">
    <source>
        <dbReference type="Proteomes" id="UP000244168"/>
    </source>
</evidence>
<keyword evidence="3" id="KW-1185">Reference proteome</keyword>
<gene>
    <name evidence="2" type="ORF">C8P68_10860</name>
</gene>
<sequence length="149" mass="17364">MLRLWYSVEDSFLSSSYTKDELIDDIYAVLNEWGYQVTEETDNQVAFVRDEDISNTRTPSNGNRNYLFFTHKGKISFDAKEQKIILKLTYAVEYWAEIAFVLFAGITAFVSRDISSLAFFGLFPLPVCIYRHYAIRKKCKEILKDIISI</sequence>
<dbReference type="RefSeq" id="WP_107830766.1">
    <property type="nucleotide sequence ID" value="NZ_CP160205.1"/>
</dbReference>
<evidence type="ECO:0000313" key="2">
    <source>
        <dbReference type="EMBL" id="PTQ93598.1"/>
    </source>
</evidence>
<name>A0A2T5J5Q0_9SPHI</name>
<reference evidence="2 3" key="1">
    <citation type="submission" date="2018-04" db="EMBL/GenBank/DDBJ databases">
        <title>Genomic Encyclopedia of Archaeal and Bacterial Type Strains, Phase II (KMG-II): from individual species to whole genera.</title>
        <authorList>
            <person name="Goeker M."/>
        </authorList>
    </citation>
    <scope>NUCLEOTIDE SEQUENCE [LARGE SCALE GENOMIC DNA]</scope>
    <source>
        <strain evidence="2 3">DSM 26809</strain>
    </source>
</reference>
<feature type="transmembrane region" description="Helical" evidence="1">
    <location>
        <begin position="90"/>
        <end position="110"/>
    </location>
</feature>
<evidence type="ECO:0000256" key="1">
    <source>
        <dbReference type="SAM" id="Phobius"/>
    </source>
</evidence>
<comment type="caution">
    <text evidence="2">The sequence shown here is derived from an EMBL/GenBank/DDBJ whole genome shotgun (WGS) entry which is preliminary data.</text>
</comment>
<dbReference type="AlphaFoldDB" id="A0A2T5J5Q0"/>
<keyword evidence="1" id="KW-0472">Membrane</keyword>
<feature type="transmembrane region" description="Helical" evidence="1">
    <location>
        <begin position="116"/>
        <end position="134"/>
    </location>
</feature>
<keyword evidence="1" id="KW-1133">Transmembrane helix</keyword>
<keyword evidence="1" id="KW-0812">Transmembrane</keyword>
<dbReference type="EMBL" id="QAOQ01000008">
    <property type="protein sequence ID" value="PTQ93598.1"/>
    <property type="molecule type" value="Genomic_DNA"/>
</dbReference>
<organism evidence="2 3">
    <name type="scientific">Mucilaginibacter yixingensis</name>
    <dbReference type="NCBI Taxonomy" id="1295612"/>
    <lineage>
        <taxon>Bacteria</taxon>
        <taxon>Pseudomonadati</taxon>
        <taxon>Bacteroidota</taxon>
        <taxon>Sphingobacteriia</taxon>
        <taxon>Sphingobacteriales</taxon>
        <taxon>Sphingobacteriaceae</taxon>
        <taxon>Mucilaginibacter</taxon>
    </lineage>
</organism>
<dbReference type="Proteomes" id="UP000244168">
    <property type="component" value="Unassembled WGS sequence"/>
</dbReference>
<proteinExistence type="predicted"/>